<gene>
    <name evidence="3" type="ORF">B9Z19DRAFT_1138063</name>
</gene>
<name>A0A2T6ZA11_TUBBO</name>
<feature type="region of interest" description="Disordered" evidence="1">
    <location>
        <begin position="1"/>
        <end position="54"/>
    </location>
</feature>
<comment type="caution">
    <text evidence="3">The sequence shown here is derived from an EMBL/GenBank/DDBJ whole genome shotgun (WGS) entry which is preliminary data.</text>
</comment>
<dbReference type="AlphaFoldDB" id="A0A2T6ZA11"/>
<evidence type="ECO:0000313" key="3">
    <source>
        <dbReference type="EMBL" id="PUU72309.1"/>
    </source>
</evidence>
<sequence>MASTEYYNTQPQYPPQAAPGQGYPPQGAPPQAMVYQQAPPPVQEKSGGGGGGGDLPHYAVAVLATLAATVWNVFARRV</sequence>
<keyword evidence="2" id="KW-0812">Transmembrane</keyword>
<evidence type="ECO:0000256" key="2">
    <source>
        <dbReference type="SAM" id="Phobius"/>
    </source>
</evidence>
<reference evidence="3 4" key="1">
    <citation type="submission" date="2017-04" db="EMBL/GenBank/DDBJ databases">
        <title>Draft genome sequence of Tuber borchii Vittad., a whitish edible truffle.</title>
        <authorList>
            <consortium name="DOE Joint Genome Institute"/>
            <person name="Murat C."/>
            <person name="Kuo A."/>
            <person name="Barry K.W."/>
            <person name="Clum A."/>
            <person name="Dockter R.B."/>
            <person name="Fauchery L."/>
            <person name="Iotti M."/>
            <person name="Kohler A."/>
            <person name="Labutti K."/>
            <person name="Lindquist E.A."/>
            <person name="Lipzen A."/>
            <person name="Ohm R.A."/>
            <person name="Wang M."/>
            <person name="Grigoriev I.V."/>
            <person name="Zambonelli A."/>
            <person name="Martin F.M."/>
        </authorList>
    </citation>
    <scope>NUCLEOTIDE SEQUENCE [LARGE SCALE GENOMIC DNA]</scope>
    <source>
        <strain evidence="3 4">Tbo3840</strain>
    </source>
</reference>
<keyword evidence="4" id="KW-1185">Reference proteome</keyword>
<proteinExistence type="predicted"/>
<evidence type="ECO:0000313" key="4">
    <source>
        <dbReference type="Proteomes" id="UP000244722"/>
    </source>
</evidence>
<evidence type="ECO:0008006" key="5">
    <source>
        <dbReference type="Google" id="ProtNLM"/>
    </source>
</evidence>
<keyword evidence="2" id="KW-1133">Transmembrane helix</keyword>
<evidence type="ECO:0000256" key="1">
    <source>
        <dbReference type="SAM" id="MobiDB-lite"/>
    </source>
</evidence>
<dbReference type="STRING" id="42251.A0A2T6ZA11"/>
<dbReference type="EMBL" id="NESQ01000579">
    <property type="protein sequence ID" value="PUU72309.1"/>
    <property type="molecule type" value="Genomic_DNA"/>
</dbReference>
<feature type="transmembrane region" description="Helical" evidence="2">
    <location>
        <begin position="55"/>
        <end position="74"/>
    </location>
</feature>
<dbReference type="Proteomes" id="UP000244722">
    <property type="component" value="Unassembled WGS sequence"/>
</dbReference>
<organism evidence="3 4">
    <name type="scientific">Tuber borchii</name>
    <name type="common">White truffle</name>
    <dbReference type="NCBI Taxonomy" id="42251"/>
    <lineage>
        <taxon>Eukaryota</taxon>
        <taxon>Fungi</taxon>
        <taxon>Dikarya</taxon>
        <taxon>Ascomycota</taxon>
        <taxon>Pezizomycotina</taxon>
        <taxon>Pezizomycetes</taxon>
        <taxon>Pezizales</taxon>
        <taxon>Tuberaceae</taxon>
        <taxon>Tuber</taxon>
    </lineage>
</organism>
<feature type="compositionally biased region" description="Low complexity" evidence="1">
    <location>
        <begin position="18"/>
        <end position="32"/>
    </location>
</feature>
<accession>A0A2T6ZA11</accession>
<keyword evidence="2" id="KW-0472">Membrane</keyword>
<protein>
    <recommendedName>
        <fullName evidence="5">Cysteine-rich transmembrane CYSTM domain-containing protein</fullName>
    </recommendedName>
</protein>